<dbReference type="EMBL" id="JBEDUW010000007">
    <property type="protein sequence ID" value="KAK9912365.1"/>
    <property type="molecule type" value="Genomic_DNA"/>
</dbReference>
<accession>A0AAW1VX90</accession>
<comment type="caution">
    <text evidence="2">The sequence shown here is derived from an EMBL/GenBank/DDBJ whole genome shotgun (WGS) entry which is preliminary data.</text>
</comment>
<feature type="region of interest" description="Disordered" evidence="1">
    <location>
        <begin position="74"/>
        <end position="115"/>
    </location>
</feature>
<organism evidence="2 3">
    <name type="scientific">Rubus argutus</name>
    <name type="common">Southern blackberry</name>
    <dbReference type="NCBI Taxonomy" id="59490"/>
    <lineage>
        <taxon>Eukaryota</taxon>
        <taxon>Viridiplantae</taxon>
        <taxon>Streptophyta</taxon>
        <taxon>Embryophyta</taxon>
        <taxon>Tracheophyta</taxon>
        <taxon>Spermatophyta</taxon>
        <taxon>Magnoliopsida</taxon>
        <taxon>eudicotyledons</taxon>
        <taxon>Gunneridae</taxon>
        <taxon>Pentapetalae</taxon>
        <taxon>rosids</taxon>
        <taxon>fabids</taxon>
        <taxon>Rosales</taxon>
        <taxon>Rosaceae</taxon>
        <taxon>Rosoideae</taxon>
        <taxon>Rosoideae incertae sedis</taxon>
        <taxon>Rubus</taxon>
    </lineage>
</organism>
<keyword evidence="3" id="KW-1185">Reference proteome</keyword>
<name>A0AAW1VX90_RUBAR</name>
<feature type="compositionally biased region" description="Polar residues" evidence="1">
    <location>
        <begin position="106"/>
        <end position="115"/>
    </location>
</feature>
<gene>
    <name evidence="2" type="ORF">M0R45_036232</name>
</gene>
<sequence length="115" mass="12653">MAIPRARAHQICRSAPVPPFSLPASSVQSSSRSRCAFSVHAAILCHRAHPPLPIVVNHCCCPFQFAVAVAPSSPCSRSSWRRYHCPRPAKPHRAQPPHRRRVQPMPTAQISPSLP</sequence>
<reference evidence="2 3" key="1">
    <citation type="journal article" date="2023" name="G3 (Bethesda)">
        <title>A chromosome-length genome assembly and annotation of blackberry (Rubus argutus, cv. 'Hillquist').</title>
        <authorList>
            <person name="Bruna T."/>
            <person name="Aryal R."/>
            <person name="Dudchenko O."/>
            <person name="Sargent D.J."/>
            <person name="Mead D."/>
            <person name="Buti M."/>
            <person name="Cavallini A."/>
            <person name="Hytonen T."/>
            <person name="Andres J."/>
            <person name="Pham M."/>
            <person name="Weisz D."/>
            <person name="Mascagni F."/>
            <person name="Usai G."/>
            <person name="Natali L."/>
            <person name="Bassil N."/>
            <person name="Fernandez G.E."/>
            <person name="Lomsadze A."/>
            <person name="Armour M."/>
            <person name="Olukolu B."/>
            <person name="Poorten T."/>
            <person name="Britton C."/>
            <person name="Davik J."/>
            <person name="Ashrafi H."/>
            <person name="Aiden E.L."/>
            <person name="Borodovsky M."/>
            <person name="Worthington M."/>
        </authorList>
    </citation>
    <scope>NUCLEOTIDE SEQUENCE [LARGE SCALE GENOMIC DNA]</scope>
    <source>
        <strain evidence="2">PI 553951</strain>
    </source>
</reference>
<dbReference type="AlphaFoldDB" id="A0AAW1VX90"/>
<evidence type="ECO:0000313" key="3">
    <source>
        <dbReference type="Proteomes" id="UP001457282"/>
    </source>
</evidence>
<proteinExistence type="predicted"/>
<feature type="compositionally biased region" description="Basic residues" evidence="1">
    <location>
        <begin position="79"/>
        <end position="102"/>
    </location>
</feature>
<evidence type="ECO:0000256" key="1">
    <source>
        <dbReference type="SAM" id="MobiDB-lite"/>
    </source>
</evidence>
<protein>
    <submittedName>
        <fullName evidence="2">Uncharacterized protein</fullName>
    </submittedName>
</protein>
<evidence type="ECO:0000313" key="2">
    <source>
        <dbReference type="EMBL" id="KAK9912365.1"/>
    </source>
</evidence>
<dbReference type="Proteomes" id="UP001457282">
    <property type="component" value="Unassembled WGS sequence"/>
</dbReference>